<dbReference type="GO" id="GO:0009432">
    <property type="term" value="P:SOS response"/>
    <property type="evidence" value="ECO:0007669"/>
    <property type="project" value="UniProtKB-KW"/>
</dbReference>
<dbReference type="PANTHER" id="PTHR33516:SF2">
    <property type="entry name" value="LEXA REPRESSOR-RELATED"/>
    <property type="match status" value="1"/>
</dbReference>
<dbReference type="InterPro" id="IPR015927">
    <property type="entry name" value="Peptidase_S24_S26A/B/C"/>
</dbReference>
<evidence type="ECO:0000256" key="5">
    <source>
        <dbReference type="ARBA" id="ARBA00023204"/>
    </source>
</evidence>
<dbReference type="InterPro" id="IPR036286">
    <property type="entry name" value="LexA/Signal_pep-like_sf"/>
</dbReference>
<evidence type="ECO:0000256" key="3">
    <source>
        <dbReference type="ARBA" id="ARBA00022801"/>
    </source>
</evidence>
<protein>
    <submittedName>
        <fullName evidence="9">Error-prone repair protein UmuD</fullName>
    </submittedName>
</protein>
<sequence>MSRPIPITADAAGSFLIEVLAKVPAGFPSPAQDHTQKRIDLNDVLVLNPIATFLFQVEGDSMIDARIFDGDRLIVDRSIEPVHGRVVLACVDDEFTVKRLYKRSGVVRLHAANPLYPPITFVEGQEMSVWGVVTWNLRQLLHPQKRR</sequence>
<evidence type="ECO:0000256" key="2">
    <source>
        <dbReference type="ARBA" id="ARBA00022763"/>
    </source>
</evidence>
<dbReference type="NCBIfam" id="NF007621">
    <property type="entry name" value="PRK10276.1"/>
    <property type="match status" value="1"/>
</dbReference>
<dbReference type="CDD" id="cd06529">
    <property type="entry name" value="S24_LexA-like"/>
    <property type="match status" value="1"/>
</dbReference>
<dbReference type="Pfam" id="PF00717">
    <property type="entry name" value="Peptidase_S24"/>
    <property type="match status" value="1"/>
</dbReference>
<comment type="similarity">
    <text evidence="1 7">Belongs to the peptidase S24 family.</text>
</comment>
<dbReference type="GO" id="GO:0006281">
    <property type="term" value="P:DNA repair"/>
    <property type="evidence" value="ECO:0007669"/>
    <property type="project" value="UniProtKB-KW"/>
</dbReference>
<dbReference type="EMBL" id="NBTZ01000078">
    <property type="protein sequence ID" value="OTP73192.1"/>
    <property type="molecule type" value="Genomic_DNA"/>
</dbReference>
<evidence type="ECO:0000256" key="6">
    <source>
        <dbReference type="ARBA" id="ARBA00023236"/>
    </source>
</evidence>
<evidence type="ECO:0000256" key="4">
    <source>
        <dbReference type="ARBA" id="ARBA00022813"/>
    </source>
</evidence>
<dbReference type="Proteomes" id="UP000195221">
    <property type="component" value="Unassembled WGS sequence"/>
</dbReference>
<gene>
    <name evidence="10" type="ORF">PAMC26577_17660</name>
    <name evidence="9" type="ORF">PAMC26577_18795</name>
</gene>
<dbReference type="AlphaFoldDB" id="A0A242MQC7"/>
<dbReference type="InterPro" id="IPR050077">
    <property type="entry name" value="LexA_repressor"/>
</dbReference>
<dbReference type="SUPFAM" id="SSF51306">
    <property type="entry name" value="LexA/Signal peptidase"/>
    <property type="match status" value="1"/>
</dbReference>
<reference evidence="9 11" key="1">
    <citation type="submission" date="2017-03" db="EMBL/GenBank/DDBJ databases">
        <title>Genome analysis of strain PAMC 26577.</title>
        <authorList>
            <person name="Oh H.-M."/>
            <person name="Yang J.-A."/>
        </authorList>
    </citation>
    <scope>NUCLEOTIDE SEQUENCE [LARGE SCALE GENOMIC DNA]</scope>
    <source>
        <strain evidence="9 11">PAMC 26577</strain>
    </source>
</reference>
<evidence type="ECO:0000259" key="8">
    <source>
        <dbReference type="Pfam" id="PF00717"/>
    </source>
</evidence>
<keyword evidence="4 7" id="KW-0068">Autocatalytic cleavage</keyword>
<evidence type="ECO:0000256" key="7">
    <source>
        <dbReference type="RuleBase" id="RU003991"/>
    </source>
</evidence>
<dbReference type="EMBL" id="NBTZ01000075">
    <property type="protein sequence ID" value="OTP73766.1"/>
    <property type="molecule type" value="Genomic_DNA"/>
</dbReference>
<dbReference type="GO" id="GO:0006355">
    <property type="term" value="P:regulation of DNA-templated transcription"/>
    <property type="evidence" value="ECO:0007669"/>
    <property type="project" value="InterPro"/>
</dbReference>
<evidence type="ECO:0000313" key="10">
    <source>
        <dbReference type="EMBL" id="OTP73766.1"/>
    </source>
</evidence>
<proteinExistence type="inferred from homology"/>
<dbReference type="GO" id="GO:0003677">
    <property type="term" value="F:DNA binding"/>
    <property type="evidence" value="ECO:0007669"/>
    <property type="project" value="InterPro"/>
</dbReference>
<keyword evidence="5" id="KW-0234">DNA repair</keyword>
<dbReference type="InterPro" id="IPR039418">
    <property type="entry name" value="LexA-like"/>
</dbReference>
<dbReference type="InterPro" id="IPR006197">
    <property type="entry name" value="Peptidase_S24_LexA"/>
</dbReference>
<feature type="domain" description="Peptidase S24/S26A/S26B/S26C" evidence="8">
    <location>
        <begin position="19"/>
        <end position="133"/>
    </location>
</feature>
<dbReference type="PRINTS" id="PR00726">
    <property type="entry name" value="LEXASERPTASE"/>
</dbReference>
<evidence type="ECO:0000313" key="9">
    <source>
        <dbReference type="EMBL" id="OTP73192.1"/>
    </source>
</evidence>
<keyword evidence="3 7" id="KW-0378">Hydrolase</keyword>
<evidence type="ECO:0000313" key="11">
    <source>
        <dbReference type="Proteomes" id="UP000195221"/>
    </source>
</evidence>
<name>A0A242MQC7_CABSO</name>
<organism evidence="9 11">
    <name type="scientific">Caballeronia sordidicola</name>
    <name type="common">Burkholderia sordidicola</name>
    <dbReference type="NCBI Taxonomy" id="196367"/>
    <lineage>
        <taxon>Bacteria</taxon>
        <taxon>Pseudomonadati</taxon>
        <taxon>Pseudomonadota</taxon>
        <taxon>Betaproteobacteria</taxon>
        <taxon>Burkholderiales</taxon>
        <taxon>Burkholderiaceae</taxon>
        <taxon>Caballeronia</taxon>
    </lineage>
</organism>
<comment type="caution">
    <text evidence="9">The sequence shown here is derived from an EMBL/GenBank/DDBJ whole genome shotgun (WGS) entry which is preliminary data.</text>
</comment>
<dbReference type="PANTHER" id="PTHR33516">
    <property type="entry name" value="LEXA REPRESSOR"/>
    <property type="match status" value="1"/>
</dbReference>
<keyword evidence="2" id="KW-0227">DNA damage</keyword>
<evidence type="ECO:0000256" key="1">
    <source>
        <dbReference type="ARBA" id="ARBA00007484"/>
    </source>
</evidence>
<dbReference type="Gene3D" id="2.10.109.10">
    <property type="entry name" value="Umud Fragment, subunit A"/>
    <property type="match status" value="1"/>
</dbReference>
<accession>A0A242MQC7</accession>
<dbReference type="RefSeq" id="WP_056361248.1">
    <property type="nucleotide sequence ID" value="NZ_MSRG01000033.1"/>
</dbReference>
<dbReference type="GO" id="GO:0016787">
    <property type="term" value="F:hydrolase activity"/>
    <property type="evidence" value="ECO:0007669"/>
    <property type="project" value="UniProtKB-KW"/>
</dbReference>
<keyword evidence="6" id="KW-0742">SOS response</keyword>